<dbReference type="EMBL" id="JACHIF010000001">
    <property type="protein sequence ID" value="MBB5036327.1"/>
    <property type="molecule type" value="Genomic_DNA"/>
</dbReference>
<name>A0A7W7YHW4_9BACT</name>
<dbReference type="PANTHER" id="PTHR40279:SF3">
    <property type="entry name" value="4-AMINOBENZOATE SYNTHASE"/>
    <property type="match status" value="1"/>
</dbReference>
<evidence type="ECO:0000313" key="2">
    <source>
        <dbReference type="EMBL" id="MBB5036327.1"/>
    </source>
</evidence>
<gene>
    <name evidence="2" type="ORF">HNQ64_000561</name>
</gene>
<dbReference type="RefSeq" id="WP_184205090.1">
    <property type="nucleotide sequence ID" value="NZ_JACHIF010000001.1"/>
</dbReference>
<sequence length="250" mass="28170">MNHELIRWVVAEANTHPLLQNLYFTALREGQLDREVFRETQQQFFFAVRYFSRPMAALTARMPSSALRQGLIHNLSEEHGFEDGDEGESPAGFDPRLAHDMSFQQFLATLGVSREEVRRLREGPAVRAFNTSLMGTCLMEPIEVAFGCLGVIEHTFADISALIGEQVVKQGWIAFEDLVHYKLHAEIDQRHAADFFQIVAGSWDRGGENRAAVQDGVKLGLHVFNRLYEDLLEEAQPTRPHEPATAHAAA</sequence>
<dbReference type="InterPro" id="IPR039068">
    <property type="entry name" value="PqqC-like"/>
</dbReference>
<accession>A0A7W7YHW4</accession>
<organism evidence="2 3">
    <name type="scientific">Prosthecobacter dejongeii</name>
    <dbReference type="NCBI Taxonomy" id="48465"/>
    <lineage>
        <taxon>Bacteria</taxon>
        <taxon>Pseudomonadati</taxon>
        <taxon>Verrucomicrobiota</taxon>
        <taxon>Verrucomicrobiia</taxon>
        <taxon>Verrucomicrobiales</taxon>
        <taxon>Verrucomicrobiaceae</taxon>
        <taxon>Prosthecobacter</taxon>
    </lineage>
</organism>
<comment type="caution">
    <text evidence="2">The sequence shown here is derived from an EMBL/GenBank/DDBJ whole genome shotgun (WGS) entry which is preliminary data.</text>
</comment>
<dbReference type="Proteomes" id="UP000534294">
    <property type="component" value="Unassembled WGS sequence"/>
</dbReference>
<dbReference type="Pfam" id="PF14518">
    <property type="entry name" value="Haem_oxygenas_2"/>
    <property type="match status" value="1"/>
</dbReference>
<dbReference type="Gene3D" id="1.20.910.10">
    <property type="entry name" value="Heme oxygenase-like"/>
    <property type="match status" value="1"/>
</dbReference>
<evidence type="ECO:0000256" key="1">
    <source>
        <dbReference type="ARBA" id="ARBA00023002"/>
    </source>
</evidence>
<dbReference type="PANTHER" id="PTHR40279">
    <property type="entry name" value="PQQC-LIKE PROTEIN"/>
    <property type="match status" value="1"/>
</dbReference>
<evidence type="ECO:0000313" key="3">
    <source>
        <dbReference type="Proteomes" id="UP000534294"/>
    </source>
</evidence>
<keyword evidence="1 2" id="KW-0560">Oxidoreductase</keyword>
<reference evidence="2 3" key="1">
    <citation type="submission" date="2020-08" db="EMBL/GenBank/DDBJ databases">
        <title>Genomic Encyclopedia of Type Strains, Phase IV (KMG-IV): sequencing the most valuable type-strain genomes for metagenomic binning, comparative biology and taxonomic classification.</title>
        <authorList>
            <person name="Goeker M."/>
        </authorList>
    </citation>
    <scope>NUCLEOTIDE SEQUENCE [LARGE SCALE GENOMIC DNA]</scope>
    <source>
        <strain evidence="2 3">DSM 12251</strain>
    </source>
</reference>
<dbReference type="InterPro" id="IPR016084">
    <property type="entry name" value="Haem_Oase-like_multi-hlx"/>
</dbReference>
<dbReference type="GO" id="GO:0033732">
    <property type="term" value="F:pyrroloquinoline-quinone synthase activity"/>
    <property type="evidence" value="ECO:0007669"/>
    <property type="project" value="UniProtKB-EC"/>
</dbReference>
<keyword evidence="3" id="KW-1185">Reference proteome</keyword>
<protein>
    <submittedName>
        <fullName evidence="2">Pyrroloquinoline-quinone synthase</fullName>
        <ecNumber evidence="2">1.3.3.11</ecNumber>
    </submittedName>
</protein>
<dbReference type="EC" id="1.3.3.11" evidence="2"/>
<dbReference type="SUPFAM" id="SSF48613">
    <property type="entry name" value="Heme oxygenase-like"/>
    <property type="match status" value="1"/>
</dbReference>
<dbReference type="SMART" id="SM01236">
    <property type="entry name" value="Haem_oxygenase_2"/>
    <property type="match status" value="1"/>
</dbReference>
<dbReference type="AlphaFoldDB" id="A0A7W7YHW4"/>
<proteinExistence type="predicted"/>